<evidence type="ECO:0000313" key="1">
    <source>
        <dbReference type="EMBL" id="PSL47331.1"/>
    </source>
</evidence>
<dbReference type="PANTHER" id="PTHR31299:SF0">
    <property type="entry name" value="ESTERASE, PUTATIVE (AFU_ORTHOLOGUE AFUA_1G05850)-RELATED"/>
    <property type="match status" value="1"/>
</dbReference>
<proteinExistence type="predicted"/>
<dbReference type="SUPFAM" id="SSF159501">
    <property type="entry name" value="EreA/ChaN-like"/>
    <property type="match status" value="1"/>
</dbReference>
<protein>
    <submittedName>
        <fullName evidence="1">Erythromycin esterase</fullName>
    </submittedName>
</protein>
<dbReference type="GO" id="GO:0046677">
    <property type="term" value="P:response to antibiotic"/>
    <property type="evidence" value="ECO:0007669"/>
    <property type="project" value="InterPro"/>
</dbReference>
<gene>
    <name evidence="1" type="ORF">CLV51_102177</name>
</gene>
<dbReference type="InterPro" id="IPR052036">
    <property type="entry name" value="Hydrolase/PRTase-associated"/>
</dbReference>
<name>A0A2P8HM92_CHINA</name>
<dbReference type="Pfam" id="PF05139">
    <property type="entry name" value="Erythro_esteras"/>
    <property type="match status" value="1"/>
</dbReference>
<dbReference type="EMBL" id="PYAW01000002">
    <property type="protein sequence ID" value="PSL47331.1"/>
    <property type="molecule type" value="Genomic_DNA"/>
</dbReference>
<dbReference type="Gene3D" id="3.40.1660.10">
    <property type="entry name" value="EreA-like (biosynthetic domain)"/>
    <property type="match status" value="2"/>
</dbReference>
<dbReference type="OrthoDB" id="9810066at2"/>
<dbReference type="PANTHER" id="PTHR31299">
    <property type="entry name" value="ESTERASE, PUTATIVE (AFU_ORTHOLOGUE AFUA_1G05850)-RELATED"/>
    <property type="match status" value="1"/>
</dbReference>
<organism evidence="1 2">
    <name type="scientific">Chitinophaga niastensis</name>
    <dbReference type="NCBI Taxonomy" id="536980"/>
    <lineage>
        <taxon>Bacteria</taxon>
        <taxon>Pseudomonadati</taxon>
        <taxon>Bacteroidota</taxon>
        <taxon>Chitinophagia</taxon>
        <taxon>Chitinophagales</taxon>
        <taxon>Chitinophagaceae</taxon>
        <taxon>Chitinophaga</taxon>
    </lineage>
</organism>
<evidence type="ECO:0000313" key="2">
    <source>
        <dbReference type="Proteomes" id="UP000240971"/>
    </source>
</evidence>
<dbReference type="RefSeq" id="WP_106527794.1">
    <property type="nucleotide sequence ID" value="NZ_PYAW01000002.1"/>
</dbReference>
<dbReference type="Proteomes" id="UP000240971">
    <property type="component" value="Unassembled WGS sequence"/>
</dbReference>
<sequence>MSPVTITRRYLLIGKIILLSGIIFTATQCYSQAFLKEDISQIGSIDTADTTFTDLKAIKNAIGNARIVLLGEQTHGEGSTFQAKTRLIKFLHQEMGFEVLAFESGLYDCARIWENTKNGGEFSKEVIGSLFYMYATSKQMYPLFDYIQSKVNQPDPLIVAGFESQHSGVKAINDMFPDFEKFFRERNPAILDQNWELFKKLSLASFASRTYRPGGDEKKIFFNKLDTLKKVLTSNDKIADKQLTNSPGFWYQVVCSIESQTKRYWEMVSGNEVSVRDLQMAQNLIWLAEKAYPGKKIIVWAHNIHIAKNTSNLRTVTNDPMYFFSTLVPMGATISQHFGKAAYAIGFSGATGNYMDYTNSKILPVLPRSDISVEGLLSSTGFNYAFINYRPAPRWLMLPQQGTPLDYIDTKTVWPDMFDGLFFINKSFPVDR</sequence>
<dbReference type="CDD" id="cd14728">
    <property type="entry name" value="Ere-like"/>
    <property type="match status" value="1"/>
</dbReference>
<accession>A0A2P8HM92</accession>
<dbReference type="InterPro" id="IPR007815">
    <property type="entry name" value="Emycin_Estase"/>
</dbReference>
<keyword evidence="2" id="KW-1185">Reference proteome</keyword>
<dbReference type="AlphaFoldDB" id="A0A2P8HM92"/>
<reference evidence="1 2" key="1">
    <citation type="submission" date="2018-03" db="EMBL/GenBank/DDBJ databases">
        <title>Genomic Encyclopedia of Archaeal and Bacterial Type Strains, Phase II (KMG-II): from individual species to whole genera.</title>
        <authorList>
            <person name="Goeker M."/>
        </authorList>
    </citation>
    <scope>NUCLEOTIDE SEQUENCE [LARGE SCALE GENOMIC DNA]</scope>
    <source>
        <strain evidence="1 2">DSM 24859</strain>
    </source>
</reference>
<comment type="caution">
    <text evidence="1">The sequence shown here is derived from an EMBL/GenBank/DDBJ whole genome shotgun (WGS) entry which is preliminary data.</text>
</comment>